<name>A0A9Q1UYR1_CLOBO</name>
<gene>
    <name evidence="3" type="ORF">ADU74_05575</name>
</gene>
<evidence type="ECO:0000313" key="3">
    <source>
        <dbReference type="EMBL" id="KOA88988.1"/>
    </source>
</evidence>
<protein>
    <submittedName>
        <fullName evidence="3">Uncharacterized protein</fullName>
    </submittedName>
</protein>
<dbReference type="EMBL" id="LGVR01000021">
    <property type="protein sequence ID" value="KOA88988.1"/>
    <property type="molecule type" value="Genomic_DNA"/>
</dbReference>
<dbReference type="RefSeq" id="WP_013726409.1">
    <property type="nucleotide sequence ID" value="NZ_LGVO01000031.1"/>
</dbReference>
<accession>A0A9Q1UYR1</accession>
<evidence type="ECO:0000256" key="2">
    <source>
        <dbReference type="SAM" id="Phobius"/>
    </source>
</evidence>
<evidence type="ECO:0000313" key="4">
    <source>
        <dbReference type="Proteomes" id="UP000037540"/>
    </source>
</evidence>
<feature type="compositionally biased region" description="Basic and acidic residues" evidence="1">
    <location>
        <begin position="97"/>
        <end position="117"/>
    </location>
</feature>
<reference evidence="3 4" key="1">
    <citation type="submission" date="2015-07" db="EMBL/GenBank/DDBJ databases">
        <title>Draft genome sequences of 17 French Clostridium botulinum group III.</title>
        <authorList>
            <person name="Woudstra C."/>
            <person name="Le Marechal C."/>
            <person name="Souillard R."/>
            <person name="Bayon-Auboyer M.-H."/>
            <person name="Dessouter D."/>
            <person name="Fach P."/>
        </authorList>
    </citation>
    <scope>NUCLEOTIDE SEQUENCE [LARGE SCALE GENOMIC DNA]</scope>
    <source>
        <strain evidence="3 4">12LNRI-CD</strain>
    </source>
</reference>
<feature type="transmembrane region" description="Helical" evidence="2">
    <location>
        <begin position="12"/>
        <end position="30"/>
    </location>
</feature>
<proteinExistence type="predicted"/>
<keyword evidence="2" id="KW-0472">Membrane</keyword>
<keyword evidence="2" id="KW-0812">Transmembrane</keyword>
<feature type="region of interest" description="Disordered" evidence="1">
    <location>
        <begin position="96"/>
        <end position="120"/>
    </location>
</feature>
<organism evidence="3 4">
    <name type="scientific">Clostridium botulinum</name>
    <dbReference type="NCBI Taxonomy" id="1491"/>
    <lineage>
        <taxon>Bacteria</taxon>
        <taxon>Bacillati</taxon>
        <taxon>Bacillota</taxon>
        <taxon>Clostridia</taxon>
        <taxon>Eubacteriales</taxon>
        <taxon>Clostridiaceae</taxon>
        <taxon>Clostridium</taxon>
    </lineage>
</organism>
<dbReference type="OrthoDB" id="1935713at2"/>
<dbReference type="AlphaFoldDB" id="A0A9Q1UYR1"/>
<dbReference type="Proteomes" id="UP000037540">
    <property type="component" value="Unassembled WGS sequence"/>
</dbReference>
<evidence type="ECO:0000256" key="1">
    <source>
        <dbReference type="SAM" id="MobiDB-lite"/>
    </source>
</evidence>
<comment type="caution">
    <text evidence="3">The sequence shown here is derived from an EMBL/GenBank/DDBJ whole genome shotgun (WGS) entry which is preliminary data.</text>
</comment>
<sequence length="219" mass="25729">MNKNTINKKIIYCTVVIGIIGMISIGLYRYHKIKTYNMLVNQASDNLKNSKYDEAIILFKEAMKYKNDLGIKNSMKLAEKLKTDKKNYEDDLNFNEEYTHNEVKQSQESMNKKRESYPQKSPNIEINSQTINKNINKPVNKQQAEDMIKNYIKSTSQEIPNLKVEYDHDDVKLGIKYFVIHVYCVVEDHTATMGWYYVNKQNGKCYKWDLIEDSLIPLT</sequence>
<keyword evidence="2" id="KW-1133">Transmembrane helix</keyword>